<gene>
    <name evidence="3" type="ORF">BD94_2739</name>
</gene>
<dbReference type="KEGG" id="eao:BD94_2739"/>
<dbReference type="HOGENOM" id="CLU_1872182_0_0_10"/>
<dbReference type="Proteomes" id="UP000028933">
    <property type="component" value="Chromosome"/>
</dbReference>
<evidence type="ECO:0000313" key="3">
    <source>
        <dbReference type="EMBL" id="AIL46514.1"/>
    </source>
</evidence>
<evidence type="ECO:0000313" key="4">
    <source>
        <dbReference type="Proteomes" id="UP000028933"/>
    </source>
</evidence>
<name>A0A077EJY1_9FLAO</name>
<dbReference type="EMBL" id="CP007547">
    <property type="protein sequence ID" value="AIL46514.1"/>
    <property type="molecule type" value="Genomic_DNA"/>
</dbReference>
<organism evidence="3 4">
    <name type="scientific">Elizabethkingia anophelis NUHP1</name>
    <dbReference type="NCBI Taxonomy" id="1338011"/>
    <lineage>
        <taxon>Bacteria</taxon>
        <taxon>Pseudomonadati</taxon>
        <taxon>Bacteroidota</taxon>
        <taxon>Flavobacteriia</taxon>
        <taxon>Flavobacteriales</taxon>
        <taxon>Weeksellaceae</taxon>
        <taxon>Elizabethkingia</taxon>
    </lineage>
</organism>
<sequence length="136" mass="15884">MKTSLAIVIMLLSNIIVFSQNLVSPQIKADFEGTWIYKKKHYSSTIIIKFEKAKDYANFIDVGTGEAPEEHFRAQIKNNKLVIPPYYHRNDSKIEMEVIKGKLYFRQQLVLWDKNNNPVEIKDAPVVVKIFQRVKK</sequence>
<protein>
    <recommendedName>
        <fullName evidence="2">DUF6705 domain-containing protein</fullName>
    </recommendedName>
</protein>
<feature type="domain" description="DUF6705" evidence="2">
    <location>
        <begin position="1"/>
        <end position="56"/>
    </location>
</feature>
<keyword evidence="1" id="KW-0732">Signal</keyword>
<feature type="signal peptide" evidence="1">
    <location>
        <begin position="1"/>
        <end position="19"/>
    </location>
</feature>
<dbReference type="eggNOG" id="ENOG502ZZPY">
    <property type="taxonomic scope" value="Bacteria"/>
</dbReference>
<dbReference type="AlphaFoldDB" id="A0A077EJY1"/>
<accession>A0A077EJY1</accession>
<reference evidence="3" key="2">
    <citation type="journal article" date="2015" name="Genome Biol. Evol.">
        <title>Complete Genome Sequence and Transcriptomic Analysis of the Novel Pathogen Elizabethkingia anophelis in Response to Oxidative Stress.</title>
        <authorList>
            <person name="Li Y."/>
            <person name="Liu Y."/>
            <person name="Chew S.C."/>
            <person name="Tay M."/>
            <person name="Salido M.M."/>
            <person name="Teo J."/>
            <person name="Lauro F.M."/>
            <person name="Givskov M."/>
            <person name="Yang L."/>
        </authorList>
    </citation>
    <scope>NUCLEOTIDE SEQUENCE</scope>
    <source>
        <strain evidence="3">NUHP1</strain>
    </source>
</reference>
<dbReference type="Pfam" id="PF20448">
    <property type="entry name" value="DUF6705"/>
    <property type="match status" value="1"/>
</dbReference>
<reference evidence="3" key="1">
    <citation type="journal article" date="2013" name="Lancet">
        <title>First case of E anophelis outbreak in an intensive-care unit.</title>
        <authorList>
            <person name="Teo J."/>
            <person name="Tan S.Y."/>
            <person name="Tay M."/>
            <person name="Ding Y."/>
            <person name="Kjelleberg S."/>
            <person name="Givskov M."/>
            <person name="Lin R.T."/>
            <person name="Yang L."/>
        </authorList>
    </citation>
    <scope>NUCLEOTIDE SEQUENCE [LARGE SCALE GENOMIC DNA]</scope>
    <source>
        <strain evidence="3">NUHP1</strain>
    </source>
</reference>
<dbReference type="RefSeq" id="WP_021347908.1">
    <property type="nucleotide sequence ID" value="NZ_CP007547.1"/>
</dbReference>
<evidence type="ECO:0000256" key="1">
    <source>
        <dbReference type="SAM" id="SignalP"/>
    </source>
</evidence>
<feature type="chain" id="PRO_5001718474" description="DUF6705 domain-containing protein" evidence="1">
    <location>
        <begin position="20"/>
        <end position="136"/>
    </location>
</feature>
<dbReference type="InterPro" id="IPR046551">
    <property type="entry name" value="DUF6705"/>
</dbReference>
<proteinExistence type="predicted"/>
<evidence type="ECO:0000259" key="2">
    <source>
        <dbReference type="Pfam" id="PF20448"/>
    </source>
</evidence>